<dbReference type="InterPro" id="IPR035990">
    <property type="entry name" value="TIM_sf"/>
</dbReference>
<comment type="subunit">
    <text evidence="2">Homodimer.</text>
</comment>
<proteinExistence type="inferred from homology"/>
<dbReference type="SUPFAM" id="SSF51351">
    <property type="entry name" value="Triosephosphate isomerase (TIM)"/>
    <property type="match status" value="1"/>
</dbReference>
<dbReference type="CDD" id="cd00311">
    <property type="entry name" value="TIM"/>
    <property type="match status" value="1"/>
</dbReference>
<sequence>MNSANSVLLGAHEKISDWTNIVLAYEPVWAIGTGKVATPAQAQEVHGGLRKWFHSNVSPAVAELTRKIYGGSVNGANCKELAAQPDVDGFLVGGASLKVNRDRYNDGSIKHSLLKQSSLDLLTIETPGLMKNDSFSRLMSKELEEVVDLVTLHFLKTNYSAFSMFHQVVHILVQIQRCRNS</sequence>
<evidence type="ECO:0000256" key="2">
    <source>
        <dbReference type="ARBA" id="ARBA00011738"/>
    </source>
</evidence>
<comment type="similarity">
    <text evidence="1">Belongs to the triosephosphate isomerase family.</text>
</comment>
<dbReference type="FunFam" id="3.20.20.70:FF:000398">
    <property type="entry name" value="Triosephosphate isomerase cytosolic"/>
    <property type="match status" value="1"/>
</dbReference>
<dbReference type="GO" id="GO:0004807">
    <property type="term" value="F:triose-phosphate isomerase activity"/>
    <property type="evidence" value="ECO:0007669"/>
    <property type="project" value="InterPro"/>
</dbReference>
<evidence type="ECO:0000313" key="6">
    <source>
        <dbReference type="Proteomes" id="UP000251960"/>
    </source>
</evidence>
<comment type="caution">
    <text evidence="5">The sequence shown here is derived from an EMBL/GenBank/DDBJ whole genome shotgun (WGS) entry which is preliminary data.</text>
</comment>
<dbReference type="InterPro" id="IPR020861">
    <property type="entry name" value="Triosephosphate_isomerase_AS"/>
</dbReference>
<dbReference type="PROSITE" id="PS51440">
    <property type="entry name" value="TIM_2"/>
    <property type="match status" value="1"/>
</dbReference>
<dbReference type="Gene3D" id="3.20.20.70">
    <property type="entry name" value="Aldolase class I"/>
    <property type="match status" value="1"/>
</dbReference>
<protein>
    <submittedName>
        <fullName evidence="5">Triosephosphate isomerase, cytosolic</fullName>
    </submittedName>
</protein>
<accession>A0A3L6FSF8</accession>
<reference evidence="5 6" key="1">
    <citation type="journal article" date="2018" name="Nat. Genet.">
        <title>Extensive intraspecific gene order and gene structural variations between Mo17 and other maize genomes.</title>
        <authorList>
            <person name="Sun S."/>
            <person name="Zhou Y."/>
            <person name="Chen J."/>
            <person name="Shi J."/>
            <person name="Zhao H."/>
            <person name="Zhao H."/>
            <person name="Song W."/>
            <person name="Zhang M."/>
            <person name="Cui Y."/>
            <person name="Dong X."/>
            <person name="Liu H."/>
            <person name="Ma X."/>
            <person name="Jiao Y."/>
            <person name="Wang B."/>
            <person name="Wei X."/>
            <person name="Stein J.C."/>
            <person name="Glaubitz J.C."/>
            <person name="Lu F."/>
            <person name="Yu G."/>
            <person name="Liang C."/>
            <person name="Fengler K."/>
            <person name="Li B."/>
            <person name="Rafalski A."/>
            <person name="Schnable P.S."/>
            <person name="Ware D.H."/>
            <person name="Buckler E.S."/>
            <person name="Lai J."/>
        </authorList>
    </citation>
    <scope>NUCLEOTIDE SEQUENCE [LARGE SCALE GENOMIC DNA]</scope>
    <source>
        <strain evidence="6">cv. Missouri 17</strain>
        <tissue evidence="5">Seedling</tissue>
    </source>
</reference>
<dbReference type="Pfam" id="PF00121">
    <property type="entry name" value="TIM"/>
    <property type="match status" value="1"/>
</dbReference>
<dbReference type="InterPro" id="IPR013785">
    <property type="entry name" value="Aldolase_TIM"/>
</dbReference>
<dbReference type="AlphaFoldDB" id="A0A3L6FSF8"/>
<dbReference type="PANTHER" id="PTHR21139">
    <property type="entry name" value="TRIOSEPHOSPHATE ISOMERASE"/>
    <property type="match status" value="1"/>
</dbReference>
<dbReference type="InterPro" id="IPR000652">
    <property type="entry name" value="Triosephosphate_isomerase"/>
</dbReference>
<dbReference type="PROSITE" id="PS00171">
    <property type="entry name" value="TIM_1"/>
    <property type="match status" value="1"/>
</dbReference>
<dbReference type="PANTHER" id="PTHR21139:SF37">
    <property type="entry name" value="OS01G0841600 PROTEIN"/>
    <property type="match status" value="1"/>
</dbReference>
<evidence type="ECO:0000256" key="3">
    <source>
        <dbReference type="ARBA" id="ARBA00023235"/>
    </source>
</evidence>
<comment type="pathway">
    <text evidence="4">Carbohydrate biosynthesis.</text>
</comment>
<name>A0A3L6FSF8_MAIZE</name>
<dbReference type="EMBL" id="NCVQ01000003">
    <property type="protein sequence ID" value="PWZ37819.1"/>
    <property type="molecule type" value="Genomic_DNA"/>
</dbReference>
<organism evidence="5 6">
    <name type="scientific">Zea mays</name>
    <name type="common">Maize</name>
    <dbReference type="NCBI Taxonomy" id="4577"/>
    <lineage>
        <taxon>Eukaryota</taxon>
        <taxon>Viridiplantae</taxon>
        <taxon>Streptophyta</taxon>
        <taxon>Embryophyta</taxon>
        <taxon>Tracheophyta</taxon>
        <taxon>Spermatophyta</taxon>
        <taxon>Magnoliopsida</taxon>
        <taxon>Liliopsida</taxon>
        <taxon>Poales</taxon>
        <taxon>Poaceae</taxon>
        <taxon>PACMAD clade</taxon>
        <taxon>Panicoideae</taxon>
        <taxon>Andropogonodae</taxon>
        <taxon>Andropogoneae</taxon>
        <taxon>Tripsacinae</taxon>
        <taxon>Zea</taxon>
    </lineage>
</organism>
<evidence type="ECO:0000256" key="4">
    <source>
        <dbReference type="ARBA" id="ARBA00024331"/>
    </source>
</evidence>
<evidence type="ECO:0000313" key="5">
    <source>
        <dbReference type="EMBL" id="PWZ37819.1"/>
    </source>
</evidence>
<keyword evidence="3 5" id="KW-0413">Isomerase</keyword>
<dbReference type="Proteomes" id="UP000251960">
    <property type="component" value="Chromosome 2"/>
</dbReference>
<gene>
    <name evidence="5" type="ORF">Zm00014a_016057</name>
</gene>
<evidence type="ECO:0000256" key="1">
    <source>
        <dbReference type="ARBA" id="ARBA00007422"/>
    </source>
</evidence>
<dbReference type="ExpressionAtlas" id="A0A3L6FSF8">
    <property type="expression patterns" value="baseline and differential"/>
</dbReference>